<feature type="transmembrane region" description="Helical" evidence="1">
    <location>
        <begin position="289"/>
        <end position="318"/>
    </location>
</feature>
<dbReference type="AlphaFoldDB" id="S4NS04"/>
<gene>
    <name evidence="2" type="ORF">STAFG_1702</name>
</gene>
<evidence type="ECO:0000313" key="3">
    <source>
        <dbReference type="Proteomes" id="UP000015001"/>
    </source>
</evidence>
<dbReference type="HOGENOM" id="CLU_551966_0_0_11"/>
<keyword evidence="1" id="KW-1133">Transmembrane helix</keyword>
<organism evidence="2 3">
    <name type="scientific">Streptomyces afghaniensis 772</name>
    <dbReference type="NCBI Taxonomy" id="1283301"/>
    <lineage>
        <taxon>Bacteria</taxon>
        <taxon>Bacillati</taxon>
        <taxon>Actinomycetota</taxon>
        <taxon>Actinomycetes</taxon>
        <taxon>Kitasatosporales</taxon>
        <taxon>Streptomycetaceae</taxon>
        <taxon>Streptomyces</taxon>
    </lineage>
</organism>
<comment type="caution">
    <text evidence="2">The sequence shown here is derived from an EMBL/GenBank/DDBJ whole genome shotgun (WGS) entry which is preliminary data.</text>
</comment>
<evidence type="ECO:0000256" key="1">
    <source>
        <dbReference type="SAM" id="Phobius"/>
    </source>
</evidence>
<reference evidence="2 3" key="1">
    <citation type="submission" date="2013-02" db="EMBL/GenBank/DDBJ databases">
        <title>Draft Genome Sequence of Streptomyces afghaniensis, Which Produces Compounds of the Julimycin B-Complex.</title>
        <authorList>
            <person name="Gruening B.A."/>
            <person name="Praeg A."/>
            <person name="Erxleben A."/>
            <person name="Guenther S."/>
            <person name="Fiedler H.-P."/>
            <person name="Goodfellow M."/>
            <person name="Mueller M."/>
        </authorList>
    </citation>
    <scope>NUCLEOTIDE SEQUENCE [LARGE SCALE GENOMIC DNA]</scope>
    <source>
        <strain evidence="2 3">772</strain>
    </source>
</reference>
<accession>S4NS04</accession>
<dbReference type="PATRIC" id="fig|1283301.3.peg.1679"/>
<protein>
    <submittedName>
        <fullName evidence="2">Uncharacterized protein</fullName>
    </submittedName>
</protein>
<dbReference type="EMBL" id="AOPY01001328">
    <property type="protein sequence ID" value="EPJ41274.1"/>
    <property type="molecule type" value="Genomic_DNA"/>
</dbReference>
<name>S4NS04_9ACTN</name>
<keyword evidence="1" id="KW-0812">Transmembrane</keyword>
<keyword evidence="1" id="KW-0472">Membrane</keyword>
<proteinExistence type="predicted"/>
<keyword evidence="3" id="KW-1185">Reference proteome</keyword>
<dbReference type="Proteomes" id="UP000015001">
    <property type="component" value="Unassembled WGS sequence"/>
</dbReference>
<evidence type="ECO:0000313" key="2">
    <source>
        <dbReference type="EMBL" id="EPJ41274.1"/>
    </source>
</evidence>
<sequence length="494" mass="50309">MVRDRLVQLLREGVHREQRCRTAAVLEARRVDVVDDALDQLRDGPEAGRAVAGGVRERHVRAVVGAVDVAAVPAALELEGAHHVAALRAQRVLVLQLPVLEARAAPGGVGVGRAVDERLGVTGDDAQQPRHGGDLATRVPHEGQRDLLRRDDLAGVALDAAAGRVGVLLLGAVLQAQHRPVVGGLVARVDAARLGVREVLVAGEGVVGLVSDVVVEVVGAVGDARGGDDVVGVEQAVLVHAAVGDEGAPGGFRPLAGSAGVGLDAGDGREVGGDGAVARLSAVAALTALALAVTLLLAVLPLLLAGLLVAVAVLVFALRGGLVAGVPYRAGGEGVEPFGAVPHPVDGDRDALEGRGPLVLQRVHDRAVGEAGVLPHLLCGLAQALVGLGDLLVQEGQFLVDLPPGLLRDRRQFAADVRAVDRRARGPDPRTGPRLGGVTARTAVGRGGVDVRGHQAASAEDQCECGEGRASWAGRASSRVASQGCSPALVAYRA</sequence>